<dbReference type="Gene3D" id="3.90.550.10">
    <property type="entry name" value="Spore Coat Polysaccharide Biosynthesis Protein SpsA, Chain A"/>
    <property type="match status" value="1"/>
</dbReference>
<evidence type="ECO:0000256" key="2">
    <source>
        <dbReference type="ARBA" id="ARBA00022676"/>
    </source>
</evidence>
<evidence type="ECO:0000313" key="6">
    <source>
        <dbReference type="Proteomes" id="UP001589865"/>
    </source>
</evidence>
<keyword evidence="2" id="KW-0328">Glycosyltransferase</keyword>
<dbReference type="Proteomes" id="UP001589865">
    <property type="component" value="Unassembled WGS sequence"/>
</dbReference>
<evidence type="ECO:0000256" key="4">
    <source>
        <dbReference type="SAM" id="MobiDB-lite"/>
    </source>
</evidence>
<name>A0ABV6JSD8_9PROT</name>
<evidence type="ECO:0008006" key="7">
    <source>
        <dbReference type="Google" id="ProtNLM"/>
    </source>
</evidence>
<dbReference type="PANTHER" id="PTHR43179">
    <property type="entry name" value="RHAMNOSYLTRANSFERASE WBBL"/>
    <property type="match status" value="1"/>
</dbReference>
<dbReference type="InterPro" id="IPR029044">
    <property type="entry name" value="Nucleotide-diphossugar_trans"/>
</dbReference>
<feature type="compositionally biased region" description="Basic and acidic residues" evidence="4">
    <location>
        <begin position="12"/>
        <end position="24"/>
    </location>
</feature>
<comment type="similarity">
    <text evidence="1">Belongs to the glycosyltransferase 2 family.</text>
</comment>
<dbReference type="PANTHER" id="PTHR43179:SF12">
    <property type="entry name" value="GALACTOFURANOSYLTRANSFERASE GLFT2"/>
    <property type="match status" value="1"/>
</dbReference>
<keyword evidence="3" id="KW-0808">Transferase</keyword>
<sequence length="330" mass="35302">MNGAPGSASDPAPDRGPDLGRSDPKTAPGGRCAVGVVLYNPDLAVLCGLLEAVSAEVEEVWLFRNSVLPPGAEARLRAACRSGLRLLNDGSNPGLGIAYNRMAEAARAAGAAELLIFDQDSSPPPGMLQKLRATRAALRAAGERPAIVGPLAVSADDAVGFKPPRSFPSAATRPHGTAWPAEFVISSGSLLDLGAFSAVGGFREDFFIDAVDIEWCFRAWAAGWSCWIEGAVRMPHRLGQGTIRLPVVNMRLTRQPPSRLYTYVRNQVAMLRLPHTPRRWKLRLLPHMAVQAAVYLAASPGRRATVLRAFRQGLSDGLRGRLGVGRRGGF</sequence>
<dbReference type="SUPFAM" id="SSF53448">
    <property type="entry name" value="Nucleotide-diphospho-sugar transferases"/>
    <property type="match status" value="1"/>
</dbReference>
<dbReference type="RefSeq" id="WP_377044400.1">
    <property type="nucleotide sequence ID" value="NZ_JBHLUN010000007.1"/>
</dbReference>
<proteinExistence type="inferred from homology"/>
<reference evidence="5 6" key="1">
    <citation type="submission" date="2024-09" db="EMBL/GenBank/DDBJ databases">
        <authorList>
            <person name="Sun Q."/>
            <person name="Mori K."/>
        </authorList>
    </citation>
    <scope>NUCLEOTIDE SEQUENCE [LARGE SCALE GENOMIC DNA]</scope>
    <source>
        <strain evidence="5 6">TBRC 5777</strain>
    </source>
</reference>
<organism evidence="5 6">
    <name type="scientific">Roseomonas elaeocarpi</name>
    <dbReference type="NCBI Taxonomy" id="907779"/>
    <lineage>
        <taxon>Bacteria</taxon>
        <taxon>Pseudomonadati</taxon>
        <taxon>Pseudomonadota</taxon>
        <taxon>Alphaproteobacteria</taxon>
        <taxon>Acetobacterales</taxon>
        <taxon>Roseomonadaceae</taxon>
        <taxon>Roseomonas</taxon>
    </lineage>
</organism>
<dbReference type="EMBL" id="JBHLUN010000007">
    <property type="protein sequence ID" value="MFC0408641.1"/>
    <property type="molecule type" value="Genomic_DNA"/>
</dbReference>
<gene>
    <name evidence="5" type="ORF">ACFFGY_10300</name>
</gene>
<evidence type="ECO:0000256" key="1">
    <source>
        <dbReference type="ARBA" id="ARBA00006739"/>
    </source>
</evidence>
<accession>A0ABV6JSD8</accession>
<evidence type="ECO:0000256" key="3">
    <source>
        <dbReference type="ARBA" id="ARBA00022679"/>
    </source>
</evidence>
<feature type="region of interest" description="Disordered" evidence="4">
    <location>
        <begin position="1"/>
        <end position="26"/>
    </location>
</feature>
<comment type="caution">
    <text evidence="5">The sequence shown here is derived from an EMBL/GenBank/DDBJ whole genome shotgun (WGS) entry which is preliminary data.</text>
</comment>
<keyword evidence="6" id="KW-1185">Reference proteome</keyword>
<protein>
    <recommendedName>
        <fullName evidence="7">Rhamnosyltransferase</fullName>
    </recommendedName>
</protein>
<evidence type="ECO:0000313" key="5">
    <source>
        <dbReference type="EMBL" id="MFC0408641.1"/>
    </source>
</evidence>